<evidence type="ECO:0000313" key="2">
    <source>
        <dbReference type="EMBL" id="GAA3398977.1"/>
    </source>
</evidence>
<dbReference type="InterPro" id="IPR009839">
    <property type="entry name" value="SseB_N"/>
</dbReference>
<dbReference type="EMBL" id="BAAAYN010000106">
    <property type="protein sequence ID" value="GAA3398977.1"/>
    <property type="molecule type" value="Genomic_DNA"/>
</dbReference>
<dbReference type="Proteomes" id="UP001501676">
    <property type="component" value="Unassembled WGS sequence"/>
</dbReference>
<keyword evidence="3" id="KW-1185">Reference proteome</keyword>
<comment type="caution">
    <text evidence="2">The sequence shown here is derived from an EMBL/GenBank/DDBJ whole genome shotgun (WGS) entry which is preliminary data.</text>
</comment>
<evidence type="ECO:0000259" key="1">
    <source>
        <dbReference type="Pfam" id="PF07179"/>
    </source>
</evidence>
<gene>
    <name evidence="2" type="ORF">GCM10020369_83790</name>
</gene>
<organism evidence="2 3">
    <name type="scientific">Cryptosporangium minutisporangium</name>
    <dbReference type="NCBI Taxonomy" id="113569"/>
    <lineage>
        <taxon>Bacteria</taxon>
        <taxon>Bacillati</taxon>
        <taxon>Actinomycetota</taxon>
        <taxon>Actinomycetes</taxon>
        <taxon>Cryptosporangiales</taxon>
        <taxon>Cryptosporangiaceae</taxon>
        <taxon>Cryptosporangium</taxon>
    </lineage>
</organism>
<sequence length="282" mass="30633">MYHALLRSDPARYFQTVTTAPLYLAAVSQPARRLVTWERDGRTYLLAFTSPEGLAHCLGQEADTVLQMDYPQLVRDWPDPNWWLALNPTTPIDATLPVVAVAEAASGAVEIPMPTVRARPDVPDLRTEIGDAPDVPANELEEAMTEVLAQGNVPLLLDLLVFAEVLLPTLRPVETVDLDDPYFPWAALPLSADRPVGEPAVGVFTSPQRLADAAPGIDVPSVRVSLLALALAWPGPEYALLVNPASSTRARLPGDQVEALPEWARLAAHYHGVEPDQTVHEA</sequence>
<feature type="domain" description="SseB protein N-terminal" evidence="1">
    <location>
        <begin position="13"/>
        <end position="102"/>
    </location>
</feature>
<evidence type="ECO:0000313" key="3">
    <source>
        <dbReference type="Proteomes" id="UP001501676"/>
    </source>
</evidence>
<dbReference type="Pfam" id="PF07179">
    <property type="entry name" value="SseB"/>
    <property type="match status" value="2"/>
</dbReference>
<proteinExistence type="predicted"/>
<name>A0ABP6TE91_9ACTN</name>
<reference evidence="3" key="1">
    <citation type="journal article" date="2019" name="Int. J. Syst. Evol. Microbiol.">
        <title>The Global Catalogue of Microorganisms (GCM) 10K type strain sequencing project: providing services to taxonomists for standard genome sequencing and annotation.</title>
        <authorList>
            <consortium name="The Broad Institute Genomics Platform"/>
            <consortium name="The Broad Institute Genome Sequencing Center for Infectious Disease"/>
            <person name="Wu L."/>
            <person name="Ma J."/>
        </authorList>
    </citation>
    <scope>NUCLEOTIDE SEQUENCE [LARGE SCALE GENOMIC DNA]</scope>
    <source>
        <strain evidence="3">JCM 9458</strain>
    </source>
</reference>
<protein>
    <recommendedName>
        <fullName evidence="1">SseB protein N-terminal domain-containing protein</fullName>
    </recommendedName>
</protein>
<feature type="domain" description="SseB protein N-terminal" evidence="1">
    <location>
        <begin position="140"/>
        <end position="259"/>
    </location>
</feature>
<accession>A0ABP6TE91</accession>